<dbReference type="RefSeq" id="WP_156432080.1">
    <property type="nucleotide sequence ID" value="NZ_JBHSCR010000003.1"/>
</dbReference>
<keyword evidence="3" id="KW-1185">Reference proteome</keyword>
<protein>
    <submittedName>
        <fullName evidence="2">Uncharacterized protein</fullName>
    </submittedName>
</protein>
<evidence type="ECO:0000256" key="1">
    <source>
        <dbReference type="SAM" id="MobiDB-lite"/>
    </source>
</evidence>
<proteinExistence type="predicted"/>
<dbReference type="Proteomes" id="UP001595776">
    <property type="component" value="Unassembled WGS sequence"/>
</dbReference>
<evidence type="ECO:0000313" key="2">
    <source>
        <dbReference type="EMBL" id="MFC4347424.1"/>
    </source>
</evidence>
<name>A0ABV8U869_9PROT</name>
<accession>A0ABV8U869</accession>
<organism evidence="2 3">
    <name type="scientific">Kordiimonas lipolytica</name>
    <dbReference type="NCBI Taxonomy" id="1662421"/>
    <lineage>
        <taxon>Bacteria</taxon>
        <taxon>Pseudomonadati</taxon>
        <taxon>Pseudomonadota</taxon>
        <taxon>Alphaproteobacteria</taxon>
        <taxon>Kordiimonadales</taxon>
        <taxon>Kordiimonadaceae</taxon>
        <taxon>Kordiimonas</taxon>
    </lineage>
</organism>
<dbReference type="EMBL" id="JBHSCR010000003">
    <property type="protein sequence ID" value="MFC4347424.1"/>
    <property type="molecule type" value="Genomic_DNA"/>
</dbReference>
<feature type="region of interest" description="Disordered" evidence="1">
    <location>
        <begin position="202"/>
        <end position="236"/>
    </location>
</feature>
<reference evidence="3" key="1">
    <citation type="journal article" date="2019" name="Int. J. Syst. Evol. Microbiol.">
        <title>The Global Catalogue of Microorganisms (GCM) 10K type strain sequencing project: providing services to taxonomists for standard genome sequencing and annotation.</title>
        <authorList>
            <consortium name="The Broad Institute Genomics Platform"/>
            <consortium name="The Broad Institute Genome Sequencing Center for Infectious Disease"/>
            <person name="Wu L."/>
            <person name="Ma J."/>
        </authorList>
    </citation>
    <scope>NUCLEOTIDE SEQUENCE [LARGE SCALE GENOMIC DNA]</scope>
    <source>
        <strain evidence="3">CGMCC 1.15304</strain>
    </source>
</reference>
<comment type="caution">
    <text evidence="2">The sequence shown here is derived from an EMBL/GenBank/DDBJ whole genome shotgun (WGS) entry which is preliminary data.</text>
</comment>
<evidence type="ECO:0000313" key="3">
    <source>
        <dbReference type="Proteomes" id="UP001595776"/>
    </source>
</evidence>
<gene>
    <name evidence="2" type="ORF">ACFO5Q_06160</name>
</gene>
<sequence length="236" mass="27253">MQSIEDFVGLPDDPEEAFLIYCEEQRRISEEERGRRSDWGPERSLIDAVWVFQQVYDVQFVRLDGDSDSIGTAAIGVTYERLIRELDRTTLKFKLERARRIKVGAENILLLDEASRAKIRSLVDAIKGSLNDLDISPEKRDAMFGKLNAFVAELDRSLTRTEAFNNFVVDLFRAVGNASKEIEPIWERIDRVLDWLDKAKKWSDSLPPWNDRQQIEPPKKALPKPQDKDGDEEVPF</sequence>